<dbReference type="KEGG" id="tmw:THMA_1854"/>
<gene>
    <name evidence="7" type="ordered locus">TM_1808</name>
</gene>
<comment type="similarity">
    <text evidence="1">Belongs to the CRISPR-associated Csm4 family.</text>
</comment>
<name>Q9X2C8_THEMA</name>
<dbReference type="PIR" id="E72208">
    <property type="entry name" value="E72208"/>
</dbReference>
<keyword evidence="3" id="KW-0694">RNA-binding</keyword>
<dbReference type="InterPro" id="IPR040932">
    <property type="entry name" value="Csm4_C"/>
</dbReference>
<protein>
    <recommendedName>
        <fullName evidence="2">CRISPR system Cms protein Csm4</fullName>
    </recommendedName>
</protein>
<dbReference type="Proteomes" id="UP000008183">
    <property type="component" value="Chromosome"/>
</dbReference>
<proteinExistence type="inferred from homology"/>
<dbReference type="GO" id="GO:0051607">
    <property type="term" value="P:defense response to virus"/>
    <property type="evidence" value="ECO:0007669"/>
    <property type="project" value="UniProtKB-KW"/>
</dbReference>
<dbReference type="EnsemblBacteria" id="AAD36871">
    <property type="protein sequence ID" value="AAD36871"/>
    <property type="gene ID" value="TM_1808"/>
</dbReference>
<evidence type="ECO:0000313" key="7">
    <source>
        <dbReference type="EMBL" id="AAD36871.1"/>
    </source>
</evidence>
<dbReference type="NCBIfam" id="TIGR01903">
    <property type="entry name" value="cas5_csm4"/>
    <property type="match status" value="1"/>
</dbReference>
<evidence type="ECO:0000256" key="1">
    <source>
        <dbReference type="ARBA" id="ARBA00005772"/>
    </source>
</evidence>
<sequence>MIGVRLLVKMSFRSGFRVGRGNETDSTLPTIHSDTIYGAVVYHAFKWSEKAEDFAKKLKVSSLLFVRGDRLLVPKPFLYNTYSLEEDDEESPKELKKASYVFLDKLADYRSIKEASGAVCKENPVEIVRIPRNSLDRITSSSNLYFVEVAFVKEGFTPAFLAEFPDEYEGLFKTAVKSLGDSGIGADSTYGYGLFNAEFESAPDFPEEGEYYLTLSLFVPSAEERSKMNEGYYRVVKRRGVKRDEMKVKKEISYVQEGSVFPFKPEGRGVLKIEDYFVQTSPLCVAFGGDGK</sequence>
<dbReference type="KEGG" id="tma:TM1808"/>
<evidence type="ECO:0000313" key="8">
    <source>
        <dbReference type="Proteomes" id="UP000008183"/>
    </source>
</evidence>
<dbReference type="AlphaFoldDB" id="Q9X2C8"/>
<evidence type="ECO:0000256" key="4">
    <source>
        <dbReference type="ARBA" id="ARBA00023118"/>
    </source>
</evidence>
<dbReference type="InParanoid" id="Q9X2C8"/>
<reference evidence="7 8" key="1">
    <citation type="journal article" date="1999" name="Nature">
        <title>Evidence for lateral gene transfer between Archaea and Bacteria from genome sequence of Thermotoga maritima.</title>
        <authorList>
            <person name="Nelson K.E."/>
            <person name="Clayton R.A."/>
            <person name="Gill S.R."/>
            <person name="Gwinn M.L."/>
            <person name="Dodson R.J."/>
            <person name="Haft D.H."/>
            <person name="Hickey E.K."/>
            <person name="Peterson J.D."/>
            <person name="Nelson W.C."/>
            <person name="Ketchum K.A."/>
            <person name="McDonald L."/>
            <person name="Utterback T.R."/>
            <person name="Malek J.A."/>
            <person name="Linher K.D."/>
            <person name="Garrett M.M."/>
            <person name="Stewart A.M."/>
            <person name="Cotton M.D."/>
            <person name="Pratt M.S."/>
            <person name="Phillips C.A."/>
            <person name="Richardson D."/>
            <person name="Heidelberg J."/>
            <person name="Sutton G.G."/>
            <person name="Fleischmann R.D."/>
            <person name="White O."/>
            <person name="Salzberg S.L."/>
            <person name="Smith H.O."/>
            <person name="Venter J.C."/>
            <person name="Fraser C.M."/>
        </authorList>
    </citation>
    <scope>NUCLEOTIDE SEQUENCE [LARGE SCALE GENOMIC DNA]</scope>
    <source>
        <strain evidence="8">ATCC 43589 / DSM 3109 / JCM 10099 / NBRC 100826 / MSB8</strain>
    </source>
</reference>
<dbReference type="Pfam" id="PF17953">
    <property type="entry name" value="Csm4_C"/>
    <property type="match status" value="1"/>
</dbReference>
<dbReference type="CDD" id="cd09663">
    <property type="entry name" value="Csm4_III-A"/>
    <property type="match status" value="1"/>
</dbReference>
<evidence type="ECO:0000259" key="5">
    <source>
        <dbReference type="Pfam" id="PF03787"/>
    </source>
</evidence>
<dbReference type="InterPro" id="IPR005537">
    <property type="entry name" value="RAMP_III_fam"/>
</dbReference>
<evidence type="ECO:0000256" key="2">
    <source>
        <dbReference type="ARBA" id="ARBA00016109"/>
    </source>
</evidence>
<keyword evidence="8" id="KW-1185">Reference proteome</keyword>
<dbReference type="OrthoDB" id="9792564at2"/>
<evidence type="ECO:0000256" key="3">
    <source>
        <dbReference type="ARBA" id="ARBA00022884"/>
    </source>
</evidence>
<evidence type="ECO:0000259" key="6">
    <source>
        <dbReference type="Pfam" id="PF17953"/>
    </source>
</evidence>
<dbReference type="KEGG" id="tmi:THEMA_05150"/>
<dbReference type="PaxDb" id="243274-THEMA_05150"/>
<accession>G4FGJ6</accession>
<dbReference type="GO" id="GO:0003723">
    <property type="term" value="F:RNA binding"/>
    <property type="evidence" value="ECO:0007669"/>
    <property type="project" value="UniProtKB-KW"/>
</dbReference>
<accession>Q9X2C8</accession>
<keyword evidence="4" id="KW-0051">Antiviral defense</keyword>
<dbReference type="EMBL" id="AE000512">
    <property type="protein sequence ID" value="AAD36871.1"/>
    <property type="molecule type" value="Genomic_DNA"/>
</dbReference>
<dbReference type="InterPro" id="IPR005510">
    <property type="entry name" value="Csm4"/>
</dbReference>
<dbReference type="PATRIC" id="fig|243274.18.peg.998"/>
<dbReference type="Pfam" id="PF03787">
    <property type="entry name" value="RAMPs"/>
    <property type="match status" value="1"/>
</dbReference>
<feature type="domain" description="CRISPR type III-associated protein" evidence="5">
    <location>
        <begin position="17"/>
        <end position="195"/>
    </location>
</feature>
<feature type="domain" description="Csm4 C-terminal" evidence="6">
    <location>
        <begin position="208"/>
        <end position="268"/>
    </location>
</feature>
<organism evidence="7 8">
    <name type="scientific">Thermotoga maritima (strain ATCC 43589 / DSM 3109 / JCM 10099 / NBRC 100826 / MSB8)</name>
    <dbReference type="NCBI Taxonomy" id="243274"/>
    <lineage>
        <taxon>Bacteria</taxon>
        <taxon>Thermotogati</taxon>
        <taxon>Thermotogota</taxon>
        <taxon>Thermotogae</taxon>
        <taxon>Thermotogales</taxon>
        <taxon>Thermotogaceae</taxon>
        <taxon>Thermotoga</taxon>
    </lineage>
</organism>